<dbReference type="Ensembl" id="ENSCABT00000027671.1">
    <property type="protein sequence ID" value="ENSCABP00000025246.1"/>
    <property type="gene ID" value="ENSCABG00000018582.1"/>
</dbReference>
<evidence type="ECO:0000256" key="1">
    <source>
        <dbReference type="SAM" id="MobiDB-lite"/>
    </source>
</evidence>
<dbReference type="GO" id="GO:0005794">
    <property type="term" value="C:Golgi apparatus"/>
    <property type="evidence" value="ECO:0007669"/>
    <property type="project" value="TreeGrafter"/>
</dbReference>
<dbReference type="PANTHER" id="PTHR48195:SF1">
    <property type="entry name" value="RIKEN CDNA 2410002F23 GENE"/>
    <property type="match status" value="1"/>
</dbReference>
<dbReference type="GO" id="GO:0009615">
    <property type="term" value="P:response to virus"/>
    <property type="evidence" value="ECO:0007669"/>
    <property type="project" value="TreeGrafter"/>
</dbReference>
<keyword evidence="3" id="KW-1185">Reference proteome</keyword>
<reference evidence="2" key="2">
    <citation type="submission" date="2025-09" db="UniProtKB">
        <authorList>
            <consortium name="Ensembl"/>
        </authorList>
    </citation>
    <scope>IDENTIFICATION</scope>
</reference>
<sequence length="247" mass="26313">MVTTAQVRAVTATVLLLQYELQQLGVMAQDAQGPDWQDLESPSLYCWLTGSVDTAYPLAGELEAQVGPWKTIAEGVQALRQLGMAWAGVTGGIAGPDDMPVTKSTKAALLRTAPDELKPSLLAVLMAADGRVGELAATLMQLEIALAGVLPKAIRAAKGQRNQGQAGQGVERGELRVPRRVLSSDLLQAGVPREEIDGKPTADLYKRWMQLPASKRSTGPEGEKGVEPNKPAEPSALPAEWQLPCPY</sequence>
<dbReference type="InterPro" id="IPR053270">
    <property type="entry name" value="Fv1_restriction_factor"/>
</dbReference>
<feature type="region of interest" description="Disordered" evidence="1">
    <location>
        <begin position="208"/>
        <end position="247"/>
    </location>
</feature>
<evidence type="ECO:0000313" key="2">
    <source>
        <dbReference type="Ensembl" id="ENSCABP00000025246.1"/>
    </source>
</evidence>
<proteinExistence type="predicted"/>
<evidence type="ECO:0000313" key="3">
    <source>
        <dbReference type="Proteomes" id="UP000694404"/>
    </source>
</evidence>
<reference evidence="2" key="1">
    <citation type="submission" date="2025-08" db="UniProtKB">
        <authorList>
            <consortium name="Ensembl"/>
        </authorList>
    </citation>
    <scope>IDENTIFICATION</scope>
</reference>
<name>A0A8C0QM46_CHEAB</name>
<dbReference type="PANTHER" id="PTHR48195">
    <property type="entry name" value="FRIEND VIRUS SUSCEPTIBILITY PROTEIN 1"/>
    <property type="match status" value="1"/>
</dbReference>
<dbReference type="AlphaFoldDB" id="A0A8C0QM46"/>
<accession>A0A8C0QM46</accession>
<organism evidence="2 3">
    <name type="scientific">Chelonoidis abingdonii</name>
    <name type="common">Abingdon island giant tortoise</name>
    <name type="synonym">Testudo abingdonii</name>
    <dbReference type="NCBI Taxonomy" id="106734"/>
    <lineage>
        <taxon>Eukaryota</taxon>
        <taxon>Metazoa</taxon>
        <taxon>Chordata</taxon>
        <taxon>Craniata</taxon>
        <taxon>Vertebrata</taxon>
        <taxon>Euteleostomi</taxon>
        <taxon>Archelosauria</taxon>
        <taxon>Testudinata</taxon>
        <taxon>Testudines</taxon>
        <taxon>Cryptodira</taxon>
        <taxon>Durocryptodira</taxon>
        <taxon>Testudinoidea</taxon>
        <taxon>Testudinidae</taxon>
        <taxon>Chelonoidis</taxon>
    </lineage>
</organism>
<dbReference type="GeneTree" id="ENSGT01030000235340"/>
<dbReference type="Proteomes" id="UP000694404">
    <property type="component" value="Unplaced"/>
</dbReference>
<protein>
    <submittedName>
        <fullName evidence="2">Uncharacterized protein</fullName>
    </submittedName>
</protein>